<dbReference type="Proteomes" id="UP001283361">
    <property type="component" value="Unassembled WGS sequence"/>
</dbReference>
<comment type="caution">
    <text evidence="1">The sequence shown here is derived from an EMBL/GenBank/DDBJ whole genome shotgun (WGS) entry which is preliminary data.</text>
</comment>
<gene>
    <name evidence="1" type="ORF">RRG08_049457</name>
</gene>
<name>A0AAE0ZTA8_9GAST</name>
<protein>
    <submittedName>
        <fullName evidence="1">Uncharacterized protein</fullName>
    </submittedName>
</protein>
<dbReference type="AlphaFoldDB" id="A0AAE0ZTA8"/>
<evidence type="ECO:0000313" key="1">
    <source>
        <dbReference type="EMBL" id="KAK3774521.1"/>
    </source>
</evidence>
<dbReference type="EMBL" id="JAWDGP010003406">
    <property type="protein sequence ID" value="KAK3774521.1"/>
    <property type="molecule type" value="Genomic_DNA"/>
</dbReference>
<accession>A0AAE0ZTA8</accession>
<reference evidence="1" key="1">
    <citation type="journal article" date="2023" name="G3 (Bethesda)">
        <title>A reference genome for the long-term kleptoplast-retaining sea slug Elysia crispata morphotype clarki.</title>
        <authorList>
            <person name="Eastman K.E."/>
            <person name="Pendleton A.L."/>
            <person name="Shaikh M.A."/>
            <person name="Suttiyut T."/>
            <person name="Ogas R."/>
            <person name="Tomko P."/>
            <person name="Gavelis G."/>
            <person name="Widhalm J.R."/>
            <person name="Wisecaver J.H."/>
        </authorList>
    </citation>
    <scope>NUCLEOTIDE SEQUENCE</scope>
    <source>
        <strain evidence="1">ECLA1</strain>
    </source>
</reference>
<evidence type="ECO:0000313" key="2">
    <source>
        <dbReference type="Proteomes" id="UP001283361"/>
    </source>
</evidence>
<proteinExistence type="predicted"/>
<keyword evidence="2" id="KW-1185">Reference proteome</keyword>
<sequence>MASDANIFPNRTNIDKLISRQSQAGEAVLSKVSRRESTGQNSCCPLDFRESPVPGDITPGGWSLSLVAVDAAPDSTWRFPHRFGVFRIARSSF</sequence>
<organism evidence="1 2">
    <name type="scientific">Elysia crispata</name>
    <name type="common">lettuce slug</name>
    <dbReference type="NCBI Taxonomy" id="231223"/>
    <lineage>
        <taxon>Eukaryota</taxon>
        <taxon>Metazoa</taxon>
        <taxon>Spiralia</taxon>
        <taxon>Lophotrochozoa</taxon>
        <taxon>Mollusca</taxon>
        <taxon>Gastropoda</taxon>
        <taxon>Heterobranchia</taxon>
        <taxon>Euthyneura</taxon>
        <taxon>Panpulmonata</taxon>
        <taxon>Sacoglossa</taxon>
        <taxon>Placobranchoidea</taxon>
        <taxon>Plakobranchidae</taxon>
        <taxon>Elysia</taxon>
    </lineage>
</organism>